<feature type="chain" id="PRO_5032914403" evidence="1">
    <location>
        <begin position="18"/>
        <end position="89"/>
    </location>
</feature>
<protein>
    <submittedName>
        <fullName evidence="2">Uncharacterized protein</fullName>
    </submittedName>
</protein>
<keyword evidence="1" id="KW-0732">Signal</keyword>
<dbReference type="Proteomes" id="UP000596742">
    <property type="component" value="Unassembled WGS sequence"/>
</dbReference>
<reference evidence="2" key="1">
    <citation type="submission" date="2018-11" db="EMBL/GenBank/DDBJ databases">
        <authorList>
            <person name="Alioto T."/>
            <person name="Alioto T."/>
        </authorList>
    </citation>
    <scope>NUCLEOTIDE SEQUENCE</scope>
</reference>
<name>A0A8B6H8I1_MYTGA</name>
<organism evidence="2 3">
    <name type="scientific">Mytilus galloprovincialis</name>
    <name type="common">Mediterranean mussel</name>
    <dbReference type="NCBI Taxonomy" id="29158"/>
    <lineage>
        <taxon>Eukaryota</taxon>
        <taxon>Metazoa</taxon>
        <taxon>Spiralia</taxon>
        <taxon>Lophotrochozoa</taxon>
        <taxon>Mollusca</taxon>
        <taxon>Bivalvia</taxon>
        <taxon>Autobranchia</taxon>
        <taxon>Pteriomorphia</taxon>
        <taxon>Mytilida</taxon>
        <taxon>Mytiloidea</taxon>
        <taxon>Mytilidae</taxon>
        <taxon>Mytilinae</taxon>
        <taxon>Mytilus</taxon>
    </lineage>
</organism>
<proteinExistence type="predicted"/>
<feature type="signal peptide" evidence="1">
    <location>
        <begin position="1"/>
        <end position="17"/>
    </location>
</feature>
<evidence type="ECO:0000313" key="2">
    <source>
        <dbReference type="EMBL" id="VDI75572.1"/>
    </source>
</evidence>
<keyword evidence="3" id="KW-1185">Reference proteome</keyword>
<evidence type="ECO:0000256" key="1">
    <source>
        <dbReference type="SAM" id="SignalP"/>
    </source>
</evidence>
<evidence type="ECO:0000313" key="3">
    <source>
        <dbReference type="Proteomes" id="UP000596742"/>
    </source>
</evidence>
<comment type="caution">
    <text evidence="2">The sequence shown here is derived from an EMBL/GenBank/DDBJ whole genome shotgun (WGS) entry which is preliminary data.</text>
</comment>
<dbReference type="EMBL" id="UYJE01009670">
    <property type="protein sequence ID" value="VDI75572.1"/>
    <property type="molecule type" value="Genomic_DNA"/>
</dbReference>
<gene>
    <name evidence="2" type="ORF">MGAL_10B073274</name>
</gene>
<dbReference type="OrthoDB" id="6040679at2759"/>
<sequence length="89" mass="9614">MKIAIILVACMIAIVAGETCTGNSNLNSECSHLNCDGGWHLACVNTQCTCVENTAHTCTSKAECDAVTSWDCPSRRRHCVDGTCRCTRF</sequence>
<dbReference type="AlphaFoldDB" id="A0A8B6H8I1"/>
<accession>A0A8B6H8I1</accession>